<dbReference type="AlphaFoldDB" id="A0A8W8N7M7"/>
<feature type="compositionally biased region" description="Basic residues" evidence="1">
    <location>
        <begin position="1"/>
        <end position="12"/>
    </location>
</feature>
<sequence>MATKRPCLRKSTRAQSKTKEINGEDPSKVDNDKLSEPIPKTQTRRITKLKKHVTEKPEIINIDEESEHGDGSFISQIIPSCEKDTFLCSQDTSAEVFWDCTSPDMRKIIRSRHRRDKHLKSNVVDIVQTLSTTSDVDTEDLEDKSKNGLLGLWMDSDAPDISSKFTATNLTSFSPTNSFPPQRAQKEKREATDTLSSVLQEKLSMRIKKERSPLGTKIRSSAEKRKRSSLSGVTESSSKISKVERNEGKACALPEEVEKLSETSWSEDDFYEEDSFIIRATQAPGELANKCETKTSSNKEVNNKV</sequence>
<feature type="compositionally biased region" description="Basic and acidic residues" evidence="1">
    <location>
        <begin position="17"/>
        <end position="35"/>
    </location>
</feature>
<accession>A0A8W8N7M7</accession>
<dbReference type="EnsemblMetazoa" id="G419.1">
    <property type="protein sequence ID" value="G419.1:cds"/>
    <property type="gene ID" value="G419"/>
</dbReference>
<evidence type="ECO:0000313" key="3">
    <source>
        <dbReference type="Proteomes" id="UP000005408"/>
    </source>
</evidence>
<reference evidence="2" key="1">
    <citation type="submission" date="2022-08" db="UniProtKB">
        <authorList>
            <consortium name="EnsemblMetazoa"/>
        </authorList>
    </citation>
    <scope>IDENTIFICATION</scope>
    <source>
        <strain evidence="2">05x7-T-G4-1.051#20</strain>
    </source>
</reference>
<proteinExistence type="predicted"/>
<dbReference type="Proteomes" id="UP000005408">
    <property type="component" value="Unassembled WGS sequence"/>
</dbReference>
<feature type="region of interest" description="Disordered" evidence="1">
    <location>
        <begin position="172"/>
        <end position="248"/>
    </location>
</feature>
<evidence type="ECO:0000313" key="2">
    <source>
        <dbReference type="EnsemblMetazoa" id="G419.1:cds"/>
    </source>
</evidence>
<evidence type="ECO:0000256" key="1">
    <source>
        <dbReference type="SAM" id="MobiDB-lite"/>
    </source>
</evidence>
<name>A0A8W8N7M7_MAGGI</name>
<feature type="compositionally biased region" description="Polar residues" evidence="1">
    <location>
        <begin position="229"/>
        <end position="240"/>
    </location>
</feature>
<protein>
    <submittedName>
        <fullName evidence="2">Uncharacterized protein</fullName>
    </submittedName>
</protein>
<feature type="region of interest" description="Disordered" evidence="1">
    <location>
        <begin position="1"/>
        <end position="39"/>
    </location>
</feature>
<keyword evidence="3" id="KW-1185">Reference proteome</keyword>
<organism evidence="2 3">
    <name type="scientific">Magallana gigas</name>
    <name type="common">Pacific oyster</name>
    <name type="synonym">Crassostrea gigas</name>
    <dbReference type="NCBI Taxonomy" id="29159"/>
    <lineage>
        <taxon>Eukaryota</taxon>
        <taxon>Metazoa</taxon>
        <taxon>Spiralia</taxon>
        <taxon>Lophotrochozoa</taxon>
        <taxon>Mollusca</taxon>
        <taxon>Bivalvia</taxon>
        <taxon>Autobranchia</taxon>
        <taxon>Pteriomorphia</taxon>
        <taxon>Ostreida</taxon>
        <taxon>Ostreoidea</taxon>
        <taxon>Ostreidae</taxon>
        <taxon>Magallana</taxon>
    </lineage>
</organism>